<dbReference type="EMBL" id="JAQFWQ010000010">
    <property type="protein sequence ID" value="MDA2810080.1"/>
    <property type="molecule type" value="Genomic_DNA"/>
</dbReference>
<evidence type="ECO:0000313" key="5">
    <source>
        <dbReference type="EMBL" id="MDA2810080.1"/>
    </source>
</evidence>
<proteinExistence type="predicted"/>
<dbReference type="Gene3D" id="3.40.50.2300">
    <property type="match status" value="1"/>
</dbReference>
<dbReference type="Pfam" id="PF00072">
    <property type="entry name" value="Response_reg"/>
    <property type="match status" value="1"/>
</dbReference>
<keyword evidence="1" id="KW-0238">DNA-binding</keyword>
<evidence type="ECO:0000256" key="1">
    <source>
        <dbReference type="ARBA" id="ARBA00023125"/>
    </source>
</evidence>
<dbReference type="CDD" id="cd06170">
    <property type="entry name" value="LuxR_C_like"/>
    <property type="match status" value="1"/>
</dbReference>
<dbReference type="Gene3D" id="1.10.10.10">
    <property type="entry name" value="Winged helix-like DNA-binding domain superfamily/Winged helix DNA-binding domain"/>
    <property type="match status" value="1"/>
</dbReference>
<dbReference type="SUPFAM" id="SSF52172">
    <property type="entry name" value="CheY-like"/>
    <property type="match status" value="1"/>
</dbReference>
<dbReference type="SMART" id="SM00448">
    <property type="entry name" value="REC"/>
    <property type="match status" value="1"/>
</dbReference>
<dbReference type="PANTHER" id="PTHR43214">
    <property type="entry name" value="TWO-COMPONENT RESPONSE REGULATOR"/>
    <property type="match status" value="1"/>
</dbReference>
<dbReference type="InterPro" id="IPR011006">
    <property type="entry name" value="CheY-like_superfamily"/>
</dbReference>
<reference evidence="5 6" key="1">
    <citation type="submission" date="2023-01" db="EMBL/GenBank/DDBJ databases">
        <title>Draft genome sequence of Nocardiopsis sp. RSe5-2 isolated from halophytes.</title>
        <authorList>
            <person name="Duangmal K."/>
            <person name="Chantavorakit T."/>
        </authorList>
    </citation>
    <scope>NUCLEOTIDE SEQUENCE [LARGE SCALE GENOMIC DNA]</scope>
    <source>
        <strain evidence="5 6">RSe5-2</strain>
    </source>
</reference>
<dbReference type="InterPro" id="IPR001789">
    <property type="entry name" value="Sig_transdc_resp-reg_receiver"/>
</dbReference>
<dbReference type="PROSITE" id="PS50043">
    <property type="entry name" value="HTH_LUXR_2"/>
    <property type="match status" value="1"/>
</dbReference>
<name>A0ABT4U0S3_9ACTN</name>
<comment type="caution">
    <text evidence="5">The sequence shown here is derived from an EMBL/GenBank/DDBJ whole genome shotgun (WGS) entry which is preliminary data.</text>
</comment>
<protein>
    <submittedName>
        <fullName evidence="5">Response regulator transcription factor</fullName>
    </submittedName>
</protein>
<dbReference type="PRINTS" id="PR00038">
    <property type="entry name" value="HTHLUXR"/>
</dbReference>
<evidence type="ECO:0000259" key="4">
    <source>
        <dbReference type="PROSITE" id="PS50110"/>
    </source>
</evidence>
<comment type="caution">
    <text evidence="2">Lacks conserved residue(s) required for the propagation of feature annotation.</text>
</comment>
<dbReference type="InterPro" id="IPR036388">
    <property type="entry name" value="WH-like_DNA-bd_sf"/>
</dbReference>
<sequence length="213" mass="21727">MTHSSPLTVLIADDDLVLRAGLASTLQRGSGLTVVETASGAEAVKIAEETGPDAALVGARIPALGTSGAVKDLSAVAPVVLLAFPGDGEAVREAVAQGAAASLVYGSFTPPELAEALRAVARSGAGQDEVDAITGVRGPAAAAALRADSGLTEREAQVLRLVAGGMSNAMIADHLVVSEKTVKNHINHIYAKLHVRNRTQAIERWRAAETVGV</sequence>
<dbReference type="PROSITE" id="PS50110">
    <property type="entry name" value="RESPONSE_REGULATORY"/>
    <property type="match status" value="1"/>
</dbReference>
<dbReference type="PANTHER" id="PTHR43214:SF43">
    <property type="entry name" value="TWO-COMPONENT RESPONSE REGULATOR"/>
    <property type="match status" value="1"/>
</dbReference>
<feature type="domain" description="Response regulatory" evidence="4">
    <location>
        <begin position="8"/>
        <end position="121"/>
    </location>
</feature>
<dbReference type="InterPro" id="IPR039420">
    <property type="entry name" value="WalR-like"/>
</dbReference>
<gene>
    <name evidence="5" type="ORF">O4J56_05470</name>
</gene>
<dbReference type="PROSITE" id="PS00622">
    <property type="entry name" value="HTH_LUXR_1"/>
    <property type="match status" value="1"/>
</dbReference>
<dbReference type="RefSeq" id="WP_270684033.1">
    <property type="nucleotide sequence ID" value="NZ_JAQFWQ010000010.1"/>
</dbReference>
<keyword evidence="6" id="KW-1185">Reference proteome</keyword>
<evidence type="ECO:0000259" key="3">
    <source>
        <dbReference type="PROSITE" id="PS50043"/>
    </source>
</evidence>
<dbReference type="InterPro" id="IPR016032">
    <property type="entry name" value="Sig_transdc_resp-reg_C-effctor"/>
</dbReference>
<dbReference type="SUPFAM" id="SSF46894">
    <property type="entry name" value="C-terminal effector domain of the bipartite response regulators"/>
    <property type="match status" value="1"/>
</dbReference>
<dbReference type="SMART" id="SM00421">
    <property type="entry name" value="HTH_LUXR"/>
    <property type="match status" value="1"/>
</dbReference>
<accession>A0ABT4U0S3</accession>
<evidence type="ECO:0000313" key="6">
    <source>
        <dbReference type="Proteomes" id="UP001527866"/>
    </source>
</evidence>
<dbReference type="InterPro" id="IPR000792">
    <property type="entry name" value="Tscrpt_reg_LuxR_C"/>
</dbReference>
<evidence type="ECO:0000256" key="2">
    <source>
        <dbReference type="PROSITE-ProRule" id="PRU00169"/>
    </source>
</evidence>
<organism evidence="5 6">
    <name type="scientific">Nocardiopsis endophytica</name>
    <dbReference type="NCBI Taxonomy" id="3018445"/>
    <lineage>
        <taxon>Bacteria</taxon>
        <taxon>Bacillati</taxon>
        <taxon>Actinomycetota</taxon>
        <taxon>Actinomycetes</taxon>
        <taxon>Streptosporangiales</taxon>
        <taxon>Nocardiopsidaceae</taxon>
        <taxon>Nocardiopsis</taxon>
    </lineage>
</organism>
<dbReference type="Proteomes" id="UP001527866">
    <property type="component" value="Unassembled WGS sequence"/>
</dbReference>
<feature type="domain" description="HTH luxR-type" evidence="3">
    <location>
        <begin position="144"/>
        <end position="209"/>
    </location>
</feature>
<dbReference type="Pfam" id="PF00196">
    <property type="entry name" value="GerE"/>
    <property type="match status" value="1"/>
</dbReference>